<dbReference type="InterPro" id="IPR005000">
    <property type="entry name" value="Aldolase/citrate-lyase_domain"/>
</dbReference>
<evidence type="ECO:0000256" key="1">
    <source>
        <dbReference type="ARBA" id="ARBA00005568"/>
    </source>
</evidence>
<sequence>MNNSLKQRLAGGRACYNGWSLIPSPICIEGYAQLGWDSLTIDMQHGWWDYATATSAFMAMQAYGVTPMVRVPWNEPGVLGKVLDAGAQGIICPMVNTVADAQALVRGALYPPIGQRSTGPVRGPLSNAAPGYQGRANDQLLLLPQIETGEAVDNLEAILDVEGISGVYVGPSDLGLSLGLPAVMDQEEERILAIYERVIAACAARGKIASLHNTSPAYAARMVAMGYHLVTVGSDLGFVLHGAGAALAVARQTPETGARSAY</sequence>
<dbReference type="AlphaFoldDB" id="A0A9X2HN36"/>
<comment type="caution">
    <text evidence="5">The sequence shown here is derived from an EMBL/GenBank/DDBJ whole genome shotgun (WGS) entry which is preliminary data.</text>
</comment>
<comment type="similarity">
    <text evidence="1">Belongs to the HpcH/HpaI aldolase family.</text>
</comment>
<evidence type="ECO:0000313" key="6">
    <source>
        <dbReference type="Proteomes" id="UP001139486"/>
    </source>
</evidence>
<dbReference type="SUPFAM" id="SSF51621">
    <property type="entry name" value="Phosphoenolpyruvate/pyruvate domain"/>
    <property type="match status" value="1"/>
</dbReference>
<dbReference type="PANTHER" id="PTHR30502:SF0">
    <property type="entry name" value="PHOSPHOENOLPYRUVATE CARBOXYLASE FAMILY PROTEIN"/>
    <property type="match status" value="1"/>
</dbReference>
<dbReference type="PANTHER" id="PTHR30502">
    <property type="entry name" value="2-KETO-3-DEOXY-L-RHAMNONATE ALDOLASE"/>
    <property type="match status" value="1"/>
</dbReference>
<evidence type="ECO:0000313" key="5">
    <source>
        <dbReference type="EMBL" id="MCP3734018.1"/>
    </source>
</evidence>
<dbReference type="GO" id="GO:0016832">
    <property type="term" value="F:aldehyde-lyase activity"/>
    <property type="evidence" value="ECO:0007669"/>
    <property type="project" value="TreeGrafter"/>
</dbReference>
<organism evidence="5 6">
    <name type="scientific">Sphingomonas liriopis</name>
    <dbReference type="NCBI Taxonomy" id="2949094"/>
    <lineage>
        <taxon>Bacteria</taxon>
        <taxon>Pseudomonadati</taxon>
        <taxon>Pseudomonadota</taxon>
        <taxon>Alphaproteobacteria</taxon>
        <taxon>Sphingomonadales</taxon>
        <taxon>Sphingomonadaceae</taxon>
        <taxon>Sphingomonas</taxon>
    </lineage>
</organism>
<protein>
    <submittedName>
        <fullName evidence="5">Aldolase/citrate lyase family protein</fullName>
    </submittedName>
</protein>
<gene>
    <name evidence="5" type="ORF">M9979_03895</name>
</gene>
<reference evidence="5" key="1">
    <citation type="submission" date="2022-05" db="EMBL/GenBank/DDBJ databases">
        <title>Sphingomonas sp. strain RP10 Genome sequencing and assembly.</title>
        <authorList>
            <person name="Kim I."/>
        </authorList>
    </citation>
    <scope>NUCLEOTIDE SEQUENCE</scope>
    <source>
        <strain evidence="5">RP10</strain>
    </source>
</reference>
<dbReference type="GO" id="GO:0005737">
    <property type="term" value="C:cytoplasm"/>
    <property type="evidence" value="ECO:0007669"/>
    <property type="project" value="TreeGrafter"/>
</dbReference>
<dbReference type="Pfam" id="PF03328">
    <property type="entry name" value="HpcH_HpaI"/>
    <property type="match status" value="1"/>
</dbReference>
<proteinExistence type="inferred from homology"/>
<evidence type="ECO:0000256" key="2">
    <source>
        <dbReference type="ARBA" id="ARBA00022723"/>
    </source>
</evidence>
<dbReference type="InterPro" id="IPR015813">
    <property type="entry name" value="Pyrv/PenolPyrv_kinase-like_dom"/>
</dbReference>
<keyword evidence="2" id="KW-0479">Metal-binding</keyword>
<dbReference type="InterPro" id="IPR050251">
    <property type="entry name" value="HpcH-HpaI_aldolase"/>
</dbReference>
<dbReference type="InterPro" id="IPR040442">
    <property type="entry name" value="Pyrv_kinase-like_dom_sf"/>
</dbReference>
<evidence type="ECO:0000256" key="3">
    <source>
        <dbReference type="ARBA" id="ARBA00023239"/>
    </source>
</evidence>
<keyword evidence="6" id="KW-1185">Reference proteome</keyword>
<name>A0A9X2HN36_9SPHN</name>
<dbReference type="GO" id="GO:0046872">
    <property type="term" value="F:metal ion binding"/>
    <property type="evidence" value="ECO:0007669"/>
    <property type="project" value="UniProtKB-KW"/>
</dbReference>
<evidence type="ECO:0000259" key="4">
    <source>
        <dbReference type="Pfam" id="PF03328"/>
    </source>
</evidence>
<feature type="domain" description="HpcH/HpaI aldolase/citrate lyase" evidence="4">
    <location>
        <begin position="22"/>
        <end position="241"/>
    </location>
</feature>
<keyword evidence="3 5" id="KW-0456">Lyase</keyword>
<dbReference type="Proteomes" id="UP001139486">
    <property type="component" value="Unassembled WGS sequence"/>
</dbReference>
<dbReference type="EMBL" id="JAMLDY010000004">
    <property type="protein sequence ID" value="MCP3734018.1"/>
    <property type="molecule type" value="Genomic_DNA"/>
</dbReference>
<dbReference type="Gene3D" id="3.20.20.60">
    <property type="entry name" value="Phosphoenolpyruvate-binding domains"/>
    <property type="match status" value="1"/>
</dbReference>
<accession>A0A9X2HN36</accession>
<dbReference type="RefSeq" id="WP_254288027.1">
    <property type="nucleotide sequence ID" value="NZ_JAMLDY010000004.1"/>
</dbReference>